<keyword evidence="1" id="KW-1133">Transmembrane helix</keyword>
<proteinExistence type="predicted"/>
<sequence length="107" mass="13066">MKTLLKVIKWLLIVLTVLLVGYILGIFLFHDTVFYMNEKYRIYMIIQLVHLAASLSALFVVWSSQLFDRWKKIDQTLLVMFLSIFGLWYWYKKYSKIYLKHENTREY</sequence>
<dbReference type="EMBL" id="RQTJ01000002">
    <property type="protein sequence ID" value="RRA96707.1"/>
    <property type="molecule type" value="Genomic_DNA"/>
</dbReference>
<dbReference type="RefSeq" id="WP_124898120.1">
    <property type="nucleotide sequence ID" value="NZ_RQTJ01000002.1"/>
</dbReference>
<keyword evidence="1" id="KW-0472">Membrane</keyword>
<evidence type="ECO:0000256" key="1">
    <source>
        <dbReference type="SAM" id="Phobius"/>
    </source>
</evidence>
<feature type="transmembrane region" description="Helical" evidence="1">
    <location>
        <begin position="7"/>
        <end position="30"/>
    </location>
</feature>
<reference evidence="2 3" key="1">
    <citation type="submission" date="2018-11" db="EMBL/GenBank/DDBJ databases">
        <title>Flavobacterium sp. nov., YIM 102796 draft genome.</title>
        <authorList>
            <person name="Li G."/>
            <person name="Jiang Y."/>
        </authorList>
    </citation>
    <scope>NUCLEOTIDE SEQUENCE [LARGE SCALE GENOMIC DNA]</scope>
    <source>
        <strain evidence="2 3">YIM 102796</strain>
    </source>
</reference>
<feature type="transmembrane region" description="Helical" evidence="1">
    <location>
        <begin position="42"/>
        <end position="61"/>
    </location>
</feature>
<protein>
    <submittedName>
        <fullName evidence="2">Uncharacterized protein</fullName>
    </submittedName>
</protein>
<name>A0A3P1B6F1_9FLAO</name>
<dbReference type="OrthoDB" id="1366970at2"/>
<dbReference type="Proteomes" id="UP000268372">
    <property type="component" value="Unassembled WGS sequence"/>
</dbReference>
<keyword evidence="3" id="KW-1185">Reference proteome</keyword>
<comment type="caution">
    <text evidence="2">The sequence shown here is derived from an EMBL/GenBank/DDBJ whole genome shotgun (WGS) entry which is preliminary data.</text>
</comment>
<evidence type="ECO:0000313" key="3">
    <source>
        <dbReference type="Proteomes" id="UP000268372"/>
    </source>
</evidence>
<feature type="transmembrane region" description="Helical" evidence="1">
    <location>
        <begin position="73"/>
        <end position="91"/>
    </location>
</feature>
<dbReference type="AlphaFoldDB" id="A0A3P1B6F1"/>
<accession>A0A3P1B6F1</accession>
<evidence type="ECO:0000313" key="2">
    <source>
        <dbReference type="EMBL" id="RRA96707.1"/>
    </source>
</evidence>
<gene>
    <name evidence="2" type="ORF">EG242_01330</name>
</gene>
<keyword evidence="1" id="KW-0812">Transmembrane</keyword>
<organism evidence="2 3">
    <name type="scientific">Paenimyroides viscosum</name>
    <dbReference type="NCBI Taxonomy" id="2488729"/>
    <lineage>
        <taxon>Bacteria</taxon>
        <taxon>Pseudomonadati</taxon>
        <taxon>Bacteroidota</taxon>
        <taxon>Flavobacteriia</taxon>
        <taxon>Flavobacteriales</taxon>
        <taxon>Flavobacteriaceae</taxon>
        <taxon>Paenimyroides</taxon>
    </lineage>
</organism>